<sequence length="207" mass="23243">MSPHRPAPPSRPRPARIALRYVDENASAHTPDYRTAAGTAPRLELRWRWVNVYTSLRVVLMSGTLGMVFLLLGARHGWFEVSFHALLKILFVGSGAFYITYITVAEILNHTQITVSRDSLTVRHGPVPWSGNCTLDVRRIRGFQAEHYKPLRGSAHFRLRVLFTDGQDTLLLDTWLTEEHALFLQEVLSKQLGLENAGTVITSASPA</sequence>
<protein>
    <submittedName>
        <fullName evidence="2">Uncharacterized protein</fullName>
    </submittedName>
</protein>
<reference evidence="2 3" key="1">
    <citation type="submission" date="2015-07" db="EMBL/GenBank/DDBJ databases">
        <title>Genome analysis of myxobacterium Chondromyces crocatus Cm c5 reveals a high potential for natural compound synthesis and the genetic basis for the loss of fruiting body formation.</title>
        <authorList>
            <person name="Zaburannyi N."/>
            <person name="Bunk B."/>
            <person name="Maier J."/>
            <person name="Overmann J."/>
            <person name="Mueller R."/>
        </authorList>
    </citation>
    <scope>NUCLEOTIDE SEQUENCE [LARGE SCALE GENOMIC DNA]</scope>
    <source>
        <strain evidence="2 3">Cm c5</strain>
    </source>
</reference>
<feature type="transmembrane region" description="Helical" evidence="1">
    <location>
        <begin position="85"/>
        <end position="104"/>
    </location>
</feature>
<evidence type="ECO:0000313" key="2">
    <source>
        <dbReference type="EMBL" id="AKT44006.1"/>
    </source>
</evidence>
<keyword evidence="1" id="KW-1133">Transmembrane helix</keyword>
<keyword evidence="3" id="KW-1185">Reference proteome</keyword>
<accession>A0A0K1ET12</accession>
<name>A0A0K1ET12_CHOCO</name>
<dbReference type="EMBL" id="CP012159">
    <property type="protein sequence ID" value="AKT44006.1"/>
    <property type="molecule type" value="Genomic_DNA"/>
</dbReference>
<dbReference type="Proteomes" id="UP000067626">
    <property type="component" value="Chromosome"/>
</dbReference>
<dbReference type="STRING" id="52.CMC5_082440"/>
<dbReference type="RefSeq" id="WP_050435399.1">
    <property type="nucleotide sequence ID" value="NZ_CP012159.1"/>
</dbReference>
<dbReference type="KEGG" id="ccro:CMC5_082440"/>
<proteinExistence type="predicted"/>
<dbReference type="AlphaFoldDB" id="A0A0K1ET12"/>
<evidence type="ECO:0000256" key="1">
    <source>
        <dbReference type="SAM" id="Phobius"/>
    </source>
</evidence>
<keyword evidence="1" id="KW-0812">Transmembrane</keyword>
<evidence type="ECO:0000313" key="3">
    <source>
        <dbReference type="Proteomes" id="UP000067626"/>
    </source>
</evidence>
<organism evidence="2 3">
    <name type="scientific">Chondromyces crocatus</name>
    <dbReference type="NCBI Taxonomy" id="52"/>
    <lineage>
        <taxon>Bacteria</taxon>
        <taxon>Pseudomonadati</taxon>
        <taxon>Myxococcota</taxon>
        <taxon>Polyangia</taxon>
        <taxon>Polyangiales</taxon>
        <taxon>Polyangiaceae</taxon>
        <taxon>Chondromyces</taxon>
    </lineage>
</organism>
<gene>
    <name evidence="2" type="ORF">CMC5_082440</name>
</gene>
<feature type="transmembrane region" description="Helical" evidence="1">
    <location>
        <begin position="52"/>
        <end position="73"/>
    </location>
</feature>
<dbReference type="OrthoDB" id="7061362at2"/>
<keyword evidence="1" id="KW-0472">Membrane</keyword>